<gene>
    <name evidence="2" type="ORF">CAPTEDRAFT_216011</name>
</gene>
<dbReference type="InterPro" id="IPR000182">
    <property type="entry name" value="GNAT_dom"/>
</dbReference>
<dbReference type="OrthoDB" id="8954808at2759"/>
<dbReference type="Pfam" id="PF00583">
    <property type="entry name" value="Acetyltransf_1"/>
    <property type="match status" value="1"/>
</dbReference>
<keyword evidence="4" id="KW-1185">Reference proteome</keyword>
<dbReference type="InterPro" id="IPR016181">
    <property type="entry name" value="Acyl_CoA_acyltransferase"/>
</dbReference>
<protein>
    <recommendedName>
        <fullName evidence="1">N-acetyltransferase domain-containing protein</fullName>
    </recommendedName>
</protein>
<dbReference type="HOGENOM" id="CLU_1066518_0_0_1"/>
<dbReference type="EMBL" id="KB308810">
    <property type="protein sequence ID" value="ELT96481.1"/>
    <property type="molecule type" value="Genomic_DNA"/>
</dbReference>
<evidence type="ECO:0000313" key="4">
    <source>
        <dbReference type="Proteomes" id="UP000014760"/>
    </source>
</evidence>
<sequence length="261" mass="29722">MDDSDEVDEFAVEDSDSLSDRPSELRLCRSCATLVDADGQGEGMLVSTAVNLKYEKFSSEIIVLLLICGTCSKYQAIWYRNKWTSFDSFLQISNHPTTITLQVTSLKSRICLWILSQVLHNQFDLSENETHMQFLPPPSNEFARLLIQNGNVIGFYSVKQKGALYRGSTMDRYQMNMVDTIYIRKEHRNQGLGILLIEDALDISPGHDLGFSSPVSESLLYVLKKLLIQHPALRDKIWLCDFTGCEGYKRSAWYEIKASLQ</sequence>
<dbReference type="AlphaFoldDB" id="R7TYH8"/>
<dbReference type="SUPFAM" id="SSF55729">
    <property type="entry name" value="Acyl-CoA N-acyltransferases (Nat)"/>
    <property type="match status" value="1"/>
</dbReference>
<dbReference type="CDD" id="cd04301">
    <property type="entry name" value="NAT_SF"/>
    <property type="match status" value="1"/>
</dbReference>
<dbReference type="Proteomes" id="UP000014760">
    <property type="component" value="Unassembled WGS sequence"/>
</dbReference>
<dbReference type="GO" id="GO:0016747">
    <property type="term" value="F:acyltransferase activity, transferring groups other than amino-acyl groups"/>
    <property type="evidence" value="ECO:0007669"/>
    <property type="project" value="InterPro"/>
</dbReference>
<organism evidence="2">
    <name type="scientific">Capitella teleta</name>
    <name type="common">Polychaete worm</name>
    <dbReference type="NCBI Taxonomy" id="283909"/>
    <lineage>
        <taxon>Eukaryota</taxon>
        <taxon>Metazoa</taxon>
        <taxon>Spiralia</taxon>
        <taxon>Lophotrochozoa</taxon>
        <taxon>Annelida</taxon>
        <taxon>Polychaeta</taxon>
        <taxon>Sedentaria</taxon>
        <taxon>Scolecida</taxon>
        <taxon>Capitellidae</taxon>
        <taxon>Capitella</taxon>
    </lineage>
</organism>
<dbReference type="EMBL" id="AMQN01002247">
    <property type="status" value="NOT_ANNOTATED_CDS"/>
    <property type="molecule type" value="Genomic_DNA"/>
</dbReference>
<reference evidence="4" key="1">
    <citation type="submission" date="2012-12" db="EMBL/GenBank/DDBJ databases">
        <authorList>
            <person name="Hellsten U."/>
            <person name="Grimwood J."/>
            <person name="Chapman J.A."/>
            <person name="Shapiro H."/>
            <person name="Aerts A."/>
            <person name="Otillar R.P."/>
            <person name="Terry A.Y."/>
            <person name="Boore J.L."/>
            <person name="Simakov O."/>
            <person name="Marletaz F."/>
            <person name="Cho S.-J."/>
            <person name="Edsinger-Gonzales E."/>
            <person name="Havlak P."/>
            <person name="Kuo D.-H."/>
            <person name="Larsson T."/>
            <person name="Lv J."/>
            <person name="Arendt D."/>
            <person name="Savage R."/>
            <person name="Osoegawa K."/>
            <person name="de Jong P."/>
            <person name="Lindberg D.R."/>
            <person name="Seaver E.C."/>
            <person name="Weisblat D.A."/>
            <person name="Putnam N.H."/>
            <person name="Grigoriev I.V."/>
            <person name="Rokhsar D.S."/>
        </authorList>
    </citation>
    <scope>NUCLEOTIDE SEQUENCE</scope>
    <source>
        <strain evidence="4">I ESC-2004</strain>
    </source>
</reference>
<feature type="domain" description="N-acetyltransferase" evidence="1">
    <location>
        <begin position="137"/>
        <end position="207"/>
    </location>
</feature>
<accession>R7TYH8</accession>
<dbReference type="PANTHER" id="PTHR22442">
    <property type="match status" value="1"/>
</dbReference>
<reference evidence="2 4" key="2">
    <citation type="journal article" date="2013" name="Nature">
        <title>Insights into bilaterian evolution from three spiralian genomes.</title>
        <authorList>
            <person name="Simakov O."/>
            <person name="Marletaz F."/>
            <person name="Cho S.J."/>
            <person name="Edsinger-Gonzales E."/>
            <person name="Havlak P."/>
            <person name="Hellsten U."/>
            <person name="Kuo D.H."/>
            <person name="Larsson T."/>
            <person name="Lv J."/>
            <person name="Arendt D."/>
            <person name="Savage R."/>
            <person name="Osoegawa K."/>
            <person name="de Jong P."/>
            <person name="Grimwood J."/>
            <person name="Chapman J.A."/>
            <person name="Shapiro H."/>
            <person name="Aerts A."/>
            <person name="Otillar R.P."/>
            <person name="Terry A.Y."/>
            <person name="Boore J.L."/>
            <person name="Grigoriev I.V."/>
            <person name="Lindberg D.R."/>
            <person name="Seaver E.C."/>
            <person name="Weisblat D.A."/>
            <person name="Putnam N.H."/>
            <person name="Rokhsar D.S."/>
        </authorList>
    </citation>
    <scope>NUCLEOTIDE SEQUENCE</scope>
    <source>
        <strain evidence="2 4">I ESC-2004</strain>
    </source>
</reference>
<dbReference type="Gene3D" id="3.40.630.30">
    <property type="match status" value="1"/>
</dbReference>
<dbReference type="STRING" id="283909.R7TYH8"/>
<dbReference type="EnsemblMetazoa" id="CapteT216011">
    <property type="protein sequence ID" value="CapteP216011"/>
    <property type="gene ID" value="CapteG216011"/>
</dbReference>
<dbReference type="PANTHER" id="PTHR22442:SF10">
    <property type="entry name" value="N-ACETYLTRANSFERASE, GNAT FAMILY-RELATED"/>
    <property type="match status" value="1"/>
</dbReference>
<dbReference type="OMA" id="SWWPTED"/>
<proteinExistence type="predicted"/>
<name>R7TYH8_CAPTE</name>
<reference evidence="3" key="3">
    <citation type="submission" date="2015-06" db="UniProtKB">
        <authorList>
            <consortium name="EnsemblMetazoa"/>
        </authorList>
    </citation>
    <scope>IDENTIFICATION</scope>
</reference>
<evidence type="ECO:0000259" key="1">
    <source>
        <dbReference type="Pfam" id="PF00583"/>
    </source>
</evidence>
<evidence type="ECO:0000313" key="3">
    <source>
        <dbReference type="EnsemblMetazoa" id="CapteP216011"/>
    </source>
</evidence>
<dbReference type="InterPro" id="IPR029625">
    <property type="entry name" value="FAM169"/>
</dbReference>
<evidence type="ECO:0000313" key="2">
    <source>
        <dbReference type="EMBL" id="ELT96481.1"/>
    </source>
</evidence>